<dbReference type="NCBIfam" id="TIGR02712">
    <property type="entry name" value="urea_carbox"/>
    <property type="match status" value="1"/>
</dbReference>
<dbReference type="SMART" id="SM00796">
    <property type="entry name" value="AHS1"/>
    <property type="match status" value="1"/>
</dbReference>
<keyword evidence="9 13" id="KW-0067">ATP-binding</keyword>
<gene>
    <name evidence="17" type="primary">uca</name>
    <name evidence="17" type="ORF">EXE25_12870</name>
</gene>
<dbReference type="SUPFAM" id="SSF52440">
    <property type="entry name" value="PreATP-grasp domain"/>
    <property type="match status" value="1"/>
</dbReference>
<dbReference type="Pfam" id="PF00289">
    <property type="entry name" value="Biotin_carb_N"/>
    <property type="match status" value="1"/>
</dbReference>
<dbReference type="CDD" id="cd06850">
    <property type="entry name" value="biotinyl_domain"/>
    <property type="match status" value="1"/>
</dbReference>
<dbReference type="PANTHER" id="PTHR18866:SF128">
    <property type="entry name" value="UREA AMIDOLYASE"/>
    <property type="match status" value="1"/>
</dbReference>
<dbReference type="SUPFAM" id="SSF51246">
    <property type="entry name" value="Rudiment single hybrid motif"/>
    <property type="match status" value="1"/>
</dbReference>
<evidence type="ECO:0000256" key="4">
    <source>
        <dbReference type="ARBA" id="ARBA00011750"/>
    </source>
</evidence>
<comment type="cofactor">
    <cofactor evidence="1">
        <name>biotin</name>
        <dbReference type="ChEBI" id="CHEBI:57586"/>
    </cofactor>
</comment>
<dbReference type="GO" id="GO:0005524">
    <property type="term" value="F:ATP binding"/>
    <property type="evidence" value="ECO:0007669"/>
    <property type="project" value="UniProtKB-UniRule"/>
</dbReference>
<reference evidence="17 18" key="1">
    <citation type="submission" date="2019-02" db="EMBL/GenBank/DDBJ databases">
        <title>The Batch Genome Submission of Acinetobacter spp. strains.</title>
        <authorList>
            <person name="Qin J."/>
            <person name="Hu Y."/>
            <person name="Ye H."/>
            <person name="Wei L."/>
            <person name="Feng Y."/>
            <person name="Zong Z."/>
        </authorList>
    </citation>
    <scope>NUCLEOTIDE SEQUENCE [LARGE SCALE GENOMIC DNA]</scope>
    <source>
        <strain evidence="17 18">WCHABo060081</strain>
    </source>
</reference>
<dbReference type="GO" id="GO:0046872">
    <property type="term" value="F:metal ion binding"/>
    <property type="evidence" value="ECO:0007669"/>
    <property type="project" value="InterPro"/>
</dbReference>
<evidence type="ECO:0000259" key="15">
    <source>
        <dbReference type="PROSITE" id="PS50975"/>
    </source>
</evidence>
<evidence type="ECO:0000313" key="17">
    <source>
        <dbReference type="EMBL" id="RZG65774.1"/>
    </source>
</evidence>
<dbReference type="Gene3D" id="3.30.470.20">
    <property type="entry name" value="ATP-grasp fold, B domain"/>
    <property type="match status" value="1"/>
</dbReference>
<evidence type="ECO:0000256" key="3">
    <source>
        <dbReference type="ARBA" id="ARBA00004956"/>
    </source>
</evidence>
<evidence type="ECO:0000313" key="18">
    <source>
        <dbReference type="Proteomes" id="UP000293483"/>
    </source>
</evidence>
<dbReference type="Gene3D" id="3.30.1360.40">
    <property type="match status" value="1"/>
</dbReference>
<protein>
    <recommendedName>
        <fullName evidence="5">Biotin carboxylase</fullName>
    </recommendedName>
    <alternativeName>
        <fullName evidence="11">Acetyl-coenzyme A carboxylase biotin carboxylase subunit A</fullName>
    </alternativeName>
</protein>
<dbReference type="SUPFAM" id="SSF160467">
    <property type="entry name" value="PH0987 N-terminal domain-like"/>
    <property type="match status" value="1"/>
</dbReference>
<dbReference type="PROSITE" id="PS50968">
    <property type="entry name" value="BIOTINYL_LIPOYL"/>
    <property type="match status" value="1"/>
</dbReference>
<dbReference type="Pfam" id="PF00364">
    <property type="entry name" value="Biotin_lipoyl"/>
    <property type="match status" value="1"/>
</dbReference>
<evidence type="ECO:0000256" key="7">
    <source>
        <dbReference type="ARBA" id="ARBA00022741"/>
    </source>
</evidence>
<comment type="subunit">
    <text evidence="4">Acetyl-CoA carboxylase is a heterohexamer of biotin carboxyl carrier protein, biotin carboxylase and the two subunits of carboxyl transferase in a 2:2 complex.</text>
</comment>
<name>A0A4V2DP84_9GAMM</name>
<comment type="catalytic activity">
    <reaction evidence="12">
        <text>N(6)-biotinyl-L-lysyl-[protein] + hydrogencarbonate + ATP = N(6)-carboxybiotinyl-L-lysyl-[protein] + ADP + phosphate + H(+)</text>
        <dbReference type="Rhea" id="RHEA:13501"/>
        <dbReference type="Rhea" id="RHEA-COMP:10505"/>
        <dbReference type="Rhea" id="RHEA-COMP:10506"/>
        <dbReference type="ChEBI" id="CHEBI:15378"/>
        <dbReference type="ChEBI" id="CHEBI:17544"/>
        <dbReference type="ChEBI" id="CHEBI:30616"/>
        <dbReference type="ChEBI" id="CHEBI:43474"/>
        <dbReference type="ChEBI" id="CHEBI:83144"/>
        <dbReference type="ChEBI" id="CHEBI:83145"/>
        <dbReference type="ChEBI" id="CHEBI:456216"/>
        <dbReference type="EC" id="6.3.4.14"/>
    </reaction>
</comment>
<comment type="caution">
    <text evidence="17">The sequence shown here is derived from an EMBL/GenBank/DDBJ whole genome shotgun (WGS) entry which is preliminary data.</text>
</comment>
<dbReference type="RefSeq" id="WP_130147009.1">
    <property type="nucleotide sequence ID" value="NZ_SGSU01000014.1"/>
</dbReference>
<evidence type="ECO:0000256" key="11">
    <source>
        <dbReference type="ARBA" id="ARBA00033786"/>
    </source>
</evidence>
<dbReference type="STRING" id="202951.GCA_001485025_00708"/>
<dbReference type="Pfam" id="PF02785">
    <property type="entry name" value="Biotin_carb_C"/>
    <property type="match status" value="1"/>
</dbReference>
<evidence type="ECO:0000256" key="6">
    <source>
        <dbReference type="ARBA" id="ARBA00022598"/>
    </source>
</evidence>
<evidence type="ECO:0000259" key="14">
    <source>
        <dbReference type="PROSITE" id="PS50968"/>
    </source>
</evidence>
<feature type="domain" description="Lipoyl-binding" evidence="14">
    <location>
        <begin position="1120"/>
        <end position="1198"/>
    </location>
</feature>
<dbReference type="EMBL" id="SGSU01000014">
    <property type="protein sequence ID" value="RZG65774.1"/>
    <property type="molecule type" value="Genomic_DNA"/>
</dbReference>
<dbReference type="SUPFAM" id="SSF51230">
    <property type="entry name" value="Single hybrid motif"/>
    <property type="match status" value="1"/>
</dbReference>
<dbReference type="Pfam" id="PF02682">
    <property type="entry name" value="CT_C_D"/>
    <property type="match status" value="1"/>
</dbReference>
<dbReference type="InterPro" id="IPR011761">
    <property type="entry name" value="ATP-grasp"/>
</dbReference>
<comment type="function">
    <text evidence="2">This protein is a component of the acetyl coenzyme A carboxylase complex; first, biotin carboxylase catalyzes the carboxylation of the carrier protein and then the transcarboxylase transfers the carboxyl group to form malonyl-CoA.</text>
</comment>
<dbReference type="SUPFAM" id="SSF50891">
    <property type="entry name" value="Cyclophilin-like"/>
    <property type="match status" value="2"/>
</dbReference>
<dbReference type="GO" id="GO:0004075">
    <property type="term" value="F:biotin carboxylase activity"/>
    <property type="evidence" value="ECO:0007669"/>
    <property type="project" value="UniProtKB-EC"/>
</dbReference>
<keyword evidence="10" id="KW-0092">Biotin</keyword>
<feature type="domain" description="Biotin carboxylation" evidence="16">
    <location>
        <begin position="1"/>
        <end position="443"/>
    </location>
</feature>
<dbReference type="InterPro" id="IPR005482">
    <property type="entry name" value="Biotin_COase_C"/>
</dbReference>
<dbReference type="InterPro" id="IPR000089">
    <property type="entry name" value="Biotin_lipoyl"/>
</dbReference>
<dbReference type="InterPro" id="IPR050856">
    <property type="entry name" value="Biotin_carboxylase_complex"/>
</dbReference>
<accession>A0A4V2DP84</accession>
<dbReference type="InterPro" id="IPR003778">
    <property type="entry name" value="CT_A_B"/>
</dbReference>
<dbReference type="PROSITE" id="PS00867">
    <property type="entry name" value="CPSASE_2"/>
    <property type="match status" value="1"/>
</dbReference>
<keyword evidence="7 13" id="KW-0547">Nucleotide-binding</keyword>
<evidence type="ECO:0000259" key="16">
    <source>
        <dbReference type="PROSITE" id="PS50979"/>
    </source>
</evidence>
<dbReference type="SUPFAM" id="SSF56059">
    <property type="entry name" value="Glutathione synthetase ATP-binding domain-like"/>
    <property type="match status" value="1"/>
</dbReference>
<dbReference type="InterPro" id="IPR011764">
    <property type="entry name" value="Biotin_carboxylation_dom"/>
</dbReference>
<dbReference type="PANTHER" id="PTHR18866">
    <property type="entry name" value="CARBOXYLASE:PYRUVATE/ACETYL-COA/PROPIONYL-COA CARBOXYLASE"/>
    <property type="match status" value="1"/>
</dbReference>
<dbReference type="InterPro" id="IPR014084">
    <property type="entry name" value="Urea_COase"/>
</dbReference>
<keyword evidence="8" id="KW-0378">Hydrolase</keyword>
<evidence type="ECO:0000256" key="10">
    <source>
        <dbReference type="ARBA" id="ARBA00023267"/>
    </source>
</evidence>
<dbReference type="FunFam" id="3.40.50.20:FF:000010">
    <property type="entry name" value="Propionyl-CoA carboxylase subunit alpha"/>
    <property type="match status" value="1"/>
</dbReference>
<dbReference type="InterPro" id="IPR016185">
    <property type="entry name" value="PreATP-grasp_dom_sf"/>
</dbReference>
<dbReference type="InterPro" id="IPR011054">
    <property type="entry name" value="Rudment_hybrid_motif"/>
</dbReference>
<dbReference type="PROSITE" id="PS50979">
    <property type="entry name" value="BC"/>
    <property type="match status" value="1"/>
</dbReference>
<dbReference type="PROSITE" id="PS00866">
    <property type="entry name" value="CPSASE_1"/>
    <property type="match status" value="1"/>
</dbReference>
<evidence type="ECO:0000256" key="8">
    <source>
        <dbReference type="ARBA" id="ARBA00022801"/>
    </source>
</evidence>
<dbReference type="GO" id="GO:0016787">
    <property type="term" value="F:hydrolase activity"/>
    <property type="evidence" value="ECO:0007669"/>
    <property type="project" value="UniProtKB-KW"/>
</dbReference>
<dbReference type="SMART" id="SM00797">
    <property type="entry name" value="AHS2"/>
    <property type="match status" value="1"/>
</dbReference>
<organism evidence="17 18">
    <name type="scientific">Acinetobacter bouvetii</name>
    <dbReference type="NCBI Taxonomy" id="202951"/>
    <lineage>
        <taxon>Bacteria</taxon>
        <taxon>Pseudomonadati</taxon>
        <taxon>Pseudomonadota</taxon>
        <taxon>Gammaproteobacteria</taxon>
        <taxon>Moraxellales</taxon>
        <taxon>Moraxellaceae</taxon>
        <taxon>Acinetobacter</taxon>
    </lineage>
</organism>
<dbReference type="PROSITE" id="PS50975">
    <property type="entry name" value="ATP_GRASP"/>
    <property type="match status" value="1"/>
</dbReference>
<feature type="domain" description="ATP-grasp" evidence="15">
    <location>
        <begin position="120"/>
        <end position="317"/>
    </location>
</feature>
<evidence type="ECO:0000256" key="12">
    <source>
        <dbReference type="ARBA" id="ARBA00048600"/>
    </source>
</evidence>
<proteinExistence type="predicted"/>
<dbReference type="Pfam" id="PF02786">
    <property type="entry name" value="CPSase_L_D2"/>
    <property type="match status" value="1"/>
</dbReference>
<keyword evidence="6 17" id="KW-0436">Ligase</keyword>
<dbReference type="Gene3D" id="2.40.100.10">
    <property type="entry name" value="Cyclophilin-like"/>
    <property type="match status" value="2"/>
</dbReference>
<dbReference type="InterPro" id="IPR005479">
    <property type="entry name" value="CPAse_ATP-bd"/>
</dbReference>
<comment type="pathway">
    <text evidence="3">Lipid metabolism; malonyl-CoA biosynthesis; malonyl-CoA from acetyl-CoA: step 1/1.</text>
</comment>
<dbReference type="AlphaFoldDB" id="A0A4V2DP84"/>
<dbReference type="Gene3D" id="2.40.50.100">
    <property type="match status" value="1"/>
</dbReference>
<dbReference type="Pfam" id="PF02626">
    <property type="entry name" value="CT_A_B"/>
    <property type="match status" value="1"/>
</dbReference>
<dbReference type="Proteomes" id="UP000293483">
    <property type="component" value="Unassembled WGS sequence"/>
</dbReference>
<dbReference type="InterPro" id="IPR029000">
    <property type="entry name" value="Cyclophilin-like_dom_sf"/>
</dbReference>
<dbReference type="InterPro" id="IPR011053">
    <property type="entry name" value="Single_hybrid_motif"/>
</dbReference>
<dbReference type="InterPro" id="IPR003833">
    <property type="entry name" value="CT_C_D"/>
</dbReference>
<sequence>MLTKVLIANRGAIACRVIRSLKKLGIQSVAMYSEADRDSLHVTLADEAVYIGEAPASQSYLNVEKILAVAKQTGAQAIHPGYGFLSENAEFCDLCEAQGIAFIGPNSKQMREFGLKHTARELAIQADVPLLPGSGLLADEAEALTEAARIGYPVMLKSTAGGGGIGMRLVWNEMELKDAYATVSYLAQANFKDAGLYLEKFVQNARHIEVQIFGDGHGLVLALGERDCSVQRRNQKVIEETPAPHLNAAQREYIQSIAIQLMQSVNYRSAGTVEFVMDTDTQDFYFLEVNTRLQVEHGVTEQVYGVDLVEWMVTLAAGTWTAPTTELISQGHSIQVRLYAEDPIKNFQPSAGLLTFVGFDDNARNETWVETGSNVSSFYDPMIAKIIVTADDRQSAIQAMTNTLAKTQVAGIETNLEYLQNIIDCDVFKAGMQTTRFLNTFEWKAQKIEVLQAGIQTAVQDVTGRLGYWNVGVPPSGAIDPLSLNTANQLLGNAPNTAGLECTLQGPSLKFHCDSQIVLAGGDMPSTLDGVAVPMWQTLNVRKGQILKCGKITTGCRTYIAIKGGLNVPEYLGSQATFTLGQFGGHAGRNLLIGDMLPITAFTSDEAKALVPEQIPIFSHEWEMAVMYGPHGAPDFFTKQDIDTFFANEFEIHFNSSRTGIRLIGPKPEWARIDGGEAGLHPSNIHDNAYAIGAIDFTGDMPIILGPDGPSLGGFVCPAVVIHSELWKLGQLKAGDKVKFIPVSYSQAKTLNEKYHAMLDAADCSSVKFDEAFSAETSTLENAVLDTLKGLNGAPDVLYRPAGNNYMLVEYGELVLDLNLRFRIHALMQWMKEQNIQGIIDLTPGIRSLQIHFDSTQLDQLDLLRLLQVAEERLPDVTEMQVPSRTVYLPLAWEDSQTQLATDRYMQTVRPDAPWCPDNIEFIRRINGLKDKQAVKNVVYDASYLVMGLGDVYLGAPVATPLDPRQRLVTTKYNPARTWTPENAVGIGGAYMCVYGMEGPGGYQFVGRTTQMWSRYRKNPDFEQGMPWLLRFFDQIKFYEVTETELMQMREDFKAGRLKLRIEEGVLNLKEYNDFLTENAESISAFKVVQQANFDAERHRWHEAGLAEYVSESLDAVDDGEGVEIPDGGCAVESHMPGSIWKIECASGDIVEEGATLAVIEAMKIEIPIIAPERMRVDAITIEKGQTVKTGQVLFTLAPVA</sequence>
<evidence type="ECO:0000256" key="2">
    <source>
        <dbReference type="ARBA" id="ARBA00003761"/>
    </source>
</evidence>
<evidence type="ECO:0000256" key="13">
    <source>
        <dbReference type="PROSITE-ProRule" id="PRU00409"/>
    </source>
</evidence>
<evidence type="ECO:0000256" key="5">
    <source>
        <dbReference type="ARBA" id="ARBA00017242"/>
    </source>
</evidence>
<dbReference type="InterPro" id="IPR005481">
    <property type="entry name" value="BC-like_N"/>
</dbReference>
<evidence type="ECO:0000256" key="1">
    <source>
        <dbReference type="ARBA" id="ARBA00001953"/>
    </source>
</evidence>
<dbReference type="SMART" id="SM00878">
    <property type="entry name" value="Biotin_carb_C"/>
    <property type="match status" value="1"/>
</dbReference>
<dbReference type="NCBIfam" id="TIGR00724">
    <property type="entry name" value="urea_amlyse_rel"/>
    <property type="match status" value="1"/>
</dbReference>
<evidence type="ECO:0000256" key="9">
    <source>
        <dbReference type="ARBA" id="ARBA00022840"/>
    </source>
</evidence>